<keyword evidence="2" id="KW-0812">Transmembrane</keyword>
<protein>
    <recommendedName>
        <fullName evidence="6">Membrane-associated protein</fullName>
    </recommendedName>
</protein>
<dbReference type="EMBL" id="CAICTM010001337">
    <property type="protein sequence ID" value="CAB9522780.1"/>
    <property type="molecule type" value="Genomic_DNA"/>
</dbReference>
<accession>A0A9N8EM04</accession>
<proteinExistence type="predicted"/>
<feature type="signal peptide" evidence="3">
    <location>
        <begin position="1"/>
        <end position="30"/>
    </location>
</feature>
<evidence type="ECO:0000256" key="2">
    <source>
        <dbReference type="SAM" id="Phobius"/>
    </source>
</evidence>
<evidence type="ECO:0000313" key="4">
    <source>
        <dbReference type="EMBL" id="CAB9522780.1"/>
    </source>
</evidence>
<feature type="region of interest" description="Disordered" evidence="1">
    <location>
        <begin position="31"/>
        <end position="55"/>
    </location>
</feature>
<keyword evidence="5" id="KW-1185">Reference proteome</keyword>
<evidence type="ECO:0000256" key="1">
    <source>
        <dbReference type="SAM" id="MobiDB-lite"/>
    </source>
</evidence>
<comment type="caution">
    <text evidence="4">The sequence shown here is derived from an EMBL/GenBank/DDBJ whole genome shotgun (WGS) entry which is preliminary data.</text>
</comment>
<organism evidence="4 5">
    <name type="scientific">Seminavis robusta</name>
    <dbReference type="NCBI Taxonomy" id="568900"/>
    <lineage>
        <taxon>Eukaryota</taxon>
        <taxon>Sar</taxon>
        <taxon>Stramenopiles</taxon>
        <taxon>Ochrophyta</taxon>
        <taxon>Bacillariophyta</taxon>
        <taxon>Bacillariophyceae</taxon>
        <taxon>Bacillariophycidae</taxon>
        <taxon>Naviculales</taxon>
        <taxon>Naviculaceae</taxon>
        <taxon>Seminavis</taxon>
    </lineage>
</organism>
<gene>
    <name evidence="4" type="ORF">SEMRO_1339_G264350.1</name>
</gene>
<evidence type="ECO:0008006" key="6">
    <source>
        <dbReference type="Google" id="ProtNLM"/>
    </source>
</evidence>
<keyword evidence="3" id="KW-0732">Signal</keyword>
<feature type="chain" id="PRO_5040453868" description="Membrane-associated protein" evidence="3">
    <location>
        <begin position="31"/>
        <end position="430"/>
    </location>
</feature>
<keyword evidence="2" id="KW-0472">Membrane</keyword>
<name>A0A9N8EM04_9STRA</name>
<reference evidence="4" key="1">
    <citation type="submission" date="2020-06" db="EMBL/GenBank/DDBJ databases">
        <authorList>
            <consortium name="Plant Systems Biology data submission"/>
        </authorList>
    </citation>
    <scope>NUCLEOTIDE SEQUENCE</scope>
    <source>
        <strain evidence="4">D6</strain>
    </source>
</reference>
<feature type="transmembrane region" description="Helical" evidence="2">
    <location>
        <begin position="78"/>
        <end position="101"/>
    </location>
</feature>
<evidence type="ECO:0000256" key="3">
    <source>
        <dbReference type="SAM" id="SignalP"/>
    </source>
</evidence>
<dbReference type="Proteomes" id="UP001153069">
    <property type="component" value="Unassembled WGS sequence"/>
</dbReference>
<sequence length="430" mass="45379">MFNSNHLLASLHLLVVRVAVLLLLATAVAAKGGGRGGSSSSSGSRGSGSSSGSSYNSGGHYYGSSGGGNRACDKTCGIVLAVVFSSIAAITVCLCFVPCFLKRKQWERSCDDAERSVLEDATKTQYGSSKPVVHYSTCSFSASYTDSTYENGSKTLHSTGTLNFATWASSPTIQVKSINGNGRDTDGTYTITRGAVSIWSGKACWIEQTSGSSTQSLVTGKFFTTPGNPRPMFAGSFKCNNGAKGSFSQFNLDVNNNAPSMGSAQPPRAHMDVNLVSTAAASVIPTHQPPDVEGGVEAVYGGMPVAMAQPIGNSTTTNTATTISTNFHIPSIFAPATSSYQPAYNPPAAAPSYQPSQRPINRVTLPLPHLPPTIFPPSLGLQRSAVPYCRKCATKSVLIRTISHKYWDTHGLFLVRIGSWLDDGTEQHNH</sequence>
<dbReference type="AlphaFoldDB" id="A0A9N8EM04"/>
<evidence type="ECO:0000313" key="5">
    <source>
        <dbReference type="Proteomes" id="UP001153069"/>
    </source>
</evidence>
<feature type="compositionally biased region" description="Low complexity" evidence="1">
    <location>
        <begin position="38"/>
        <end position="55"/>
    </location>
</feature>
<keyword evidence="2" id="KW-1133">Transmembrane helix</keyword>